<gene>
    <name evidence="11" type="primary">galE</name>
    <name evidence="11" type="ORF">GJJ64_06505</name>
</gene>
<dbReference type="PANTHER" id="PTHR43725:SF47">
    <property type="entry name" value="UDP-GLUCOSE 4-EPIMERASE"/>
    <property type="match status" value="1"/>
</dbReference>
<dbReference type="InterPro" id="IPR036291">
    <property type="entry name" value="NAD(P)-bd_dom_sf"/>
</dbReference>
<evidence type="ECO:0000259" key="10">
    <source>
        <dbReference type="Pfam" id="PF16363"/>
    </source>
</evidence>
<evidence type="ECO:0000313" key="11">
    <source>
        <dbReference type="EMBL" id="MRX46830.1"/>
    </source>
</evidence>
<evidence type="ECO:0000256" key="2">
    <source>
        <dbReference type="ARBA" id="ARBA00001911"/>
    </source>
</evidence>
<dbReference type="GO" id="GO:0005829">
    <property type="term" value="C:cytosol"/>
    <property type="evidence" value="ECO:0007669"/>
    <property type="project" value="TreeGrafter"/>
</dbReference>
<reference evidence="11 12" key="1">
    <citation type="submission" date="2019-11" db="EMBL/GenBank/DDBJ databases">
        <authorList>
            <person name="Cheng Q."/>
            <person name="Yang Z."/>
        </authorList>
    </citation>
    <scope>NUCLEOTIDE SEQUENCE [LARGE SCALE GENOMIC DNA]</scope>
    <source>
        <strain evidence="11 12">HX-22-1</strain>
    </source>
</reference>
<comment type="subunit">
    <text evidence="9">Homodimer.</text>
</comment>
<protein>
    <recommendedName>
        <fullName evidence="6 9">UDP-glucose 4-epimerase</fullName>
        <ecNumber evidence="5 9">5.1.3.2</ecNumber>
    </recommendedName>
</protein>
<comment type="cofactor">
    <cofactor evidence="2 9">
        <name>NAD(+)</name>
        <dbReference type="ChEBI" id="CHEBI:57540"/>
    </cofactor>
</comment>
<organism evidence="11 12">
    <name type="scientific">Pedobacter puniceum</name>
    <dbReference type="NCBI Taxonomy" id="2666136"/>
    <lineage>
        <taxon>Bacteria</taxon>
        <taxon>Pseudomonadati</taxon>
        <taxon>Bacteroidota</taxon>
        <taxon>Sphingobacteriia</taxon>
        <taxon>Sphingobacteriales</taxon>
        <taxon>Sphingobacteriaceae</taxon>
        <taxon>Pedobacter</taxon>
    </lineage>
</organism>
<dbReference type="InterPro" id="IPR016040">
    <property type="entry name" value="NAD(P)-bd_dom"/>
</dbReference>
<dbReference type="Pfam" id="PF16363">
    <property type="entry name" value="GDP_Man_Dehyd"/>
    <property type="match status" value="1"/>
</dbReference>
<evidence type="ECO:0000256" key="7">
    <source>
        <dbReference type="ARBA" id="ARBA00023027"/>
    </source>
</evidence>
<evidence type="ECO:0000256" key="6">
    <source>
        <dbReference type="ARBA" id="ARBA00018569"/>
    </source>
</evidence>
<evidence type="ECO:0000256" key="3">
    <source>
        <dbReference type="ARBA" id="ARBA00004947"/>
    </source>
</evidence>
<evidence type="ECO:0000256" key="8">
    <source>
        <dbReference type="ARBA" id="ARBA00023235"/>
    </source>
</evidence>
<dbReference type="PANTHER" id="PTHR43725">
    <property type="entry name" value="UDP-GLUCOSE 4-EPIMERASE"/>
    <property type="match status" value="1"/>
</dbReference>
<dbReference type="Proteomes" id="UP000462931">
    <property type="component" value="Unassembled WGS sequence"/>
</dbReference>
<dbReference type="GO" id="GO:0003978">
    <property type="term" value="F:UDP-glucose 4-epimerase activity"/>
    <property type="evidence" value="ECO:0007669"/>
    <property type="project" value="UniProtKB-UniRule"/>
</dbReference>
<dbReference type="RefSeq" id="WP_154286864.1">
    <property type="nucleotide sequence ID" value="NZ_WKJI01000001.1"/>
</dbReference>
<keyword evidence="9" id="KW-0119">Carbohydrate metabolism</keyword>
<comment type="similarity">
    <text evidence="4 9">Belongs to the NAD(P)-dependent epimerase/dehydratase family.</text>
</comment>
<dbReference type="Gene3D" id="3.40.50.720">
    <property type="entry name" value="NAD(P)-binding Rossmann-like Domain"/>
    <property type="match status" value="1"/>
</dbReference>
<keyword evidence="12" id="KW-1185">Reference proteome</keyword>
<dbReference type="AlphaFoldDB" id="A0A7K0FNK7"/>
<evidence type="ECO:0000256" key="9">
    <source>
        <dbReference type="RuleBase" id="RU366046"/>
    </source>
</evidence>
<accession>A0A7K0FNK7</accession>
<comment type="caution">
    <text evidence="11">The sequence shown here is derived from an EMBL/GenBank/DDBJ whole genome shotgun (WGS) entry which is preliminary data.</text>
</comment>
<dbReference type="NCBIfam" id="TIGR01179">
    <property type="entry name" value="galE"/>
    <property type="match status" value="1"/>
</dbReference>
<comment type="pathway">
    <text evidence="3 9">Carbohydrate metabolism; galactose metabolism.</text>
</comment>
<keyword evidence="7 9" id="KW-0520">NAD</keyword>
<dbReference type="EMBL" id="WKJI01000001">
    <property type="protein sequence ID" value="MRX46830.1"/>
    <property type="molecule type" value="Genomic_DNA"/>
</dbReference>
<comment type="catalytic activity">
    <reaction evidence="1 9">
        <text>UDP-alpha-D-glucose = UDP-alpha-D-galactose</text>
        <dbReference type="Rhea" id="RHEA:22168"/>
        <dbReference type="ChEBI" id="CHEBI:58885"/>
        <dbReference type="ChEBI" id="CHEBI:66914"/>
        <dbReference type="EC" id="5.1.3.2"/>
    </reaction>
</comment>
<keyword evidence="8 9" id="KW-0413">Isomerase</keyword>
<dbReference type="EC" id="5.1.3.2" evidence="5 9"/>
<evidence type="ECO:0000313" key="12">
    <source>
        <dbReference type="Proteomes" id="UP000462931"/>
    </source>
</evidence>
<dbReference type="GO" id="GO:0006012">
    <property type="term" value="P:galactose metabolic process"/>
    <property type="evidence" value="ECO:0007669"/>
    <property type="project" value="UniProtKB-UniPathway"/>
</dbReference>
<sequence length="339" mass="37479">MKQETVLVTGGLGYIGSHTVVELLKAGYQVIVVDNLSNSEHFILDRIIRITQKEPIFYQDDVCDLAAMSKIFKKHQVDVVIHFAAFKSVGESVEKPLLYYQNNLISLLNILQLIQENSVKGLVFSSSATVYGEPDELPATEETPFKKALSAYGSTKQMGEEILEKVCDAASFHAISLRYFNPVGAHETALIGELPKGIPNNLFPYVTQTAKGKLAMLTVFGDDYNTVDGTCVRDYIHVVDLAKAHLAACRRIINQECQSSSEVYNIGTGKGTTVLEIIKQFEATTGKSLTHQIGARRPGDAEAVYADCSKAEKELLWKATLNLKDMIQSSWAWENSLNH</sequence>
<evidence type="ECO:0000256" key="4">
    <source>
        <dbReference type="ARBA" id="ARBA00007637"/>
    </source>
</evidence>
<proteinExistence type="inferred from homology"/>
<feature type="domain" description="NAD(P)-binding" evidence="10">
    <location>
        <begin position="7"/>
        <end position="328"/>
    </location>
</feature>
<dbReference type="UniPathway" id="UPA00214"/>
<dbReference type="Gene3D" id="3.90.25.10">
    <property type="entry name" value="UDP-galactose 4-epimerase, domain 1"/>
    <property type="match status" value="1"/>
</dbReference>
<dbReference type="SUPFAM" id="SSF51735">
    <property type="entry name" value="NAD(P)-binding Rossmann-fold domains"/>
    <property type="match status" value="1"/>
</dbReference>
<evidence type="ECO:0000256" key="5">
    <source>
        <dbReference type="ARBA" id="ARBA00013189"/>
    </source>
</evidence>
<evidence type="ECO:0000256" key="1">
    <source>
        <dbReference type="ARBA" id="ARBA00000083"/>
    </source>
</evidence>
<dbReference type="CDD" id="cd05247">
    <property type="entry name" value="UDP_G4E_1_SDR_e"/>
    <property type="match status" value="1"/>
</dbReference>
<dbReference type="InterPro" id="IPR005886">
    <property type="entry name" value="UDP_G4E"/>
</dbReference>
<name>A0A7K0FNK7_9SPHI</name>